<evidence type="ECO:0000313" key="2">
    <source>
        <dbReference type="EMBL" id="WNH54756.1"/>
    </source>
</evidence>
<dbReference type="InterPro" id="IPR016097">
    <property type="entry name" value="DUF695"/>
</dbReference>
<feature type="domain" description="DUF695" evidence="1">
    <location>
        <begin position="7"/>
        <end position="129"/>
    </location>
</feature>
<evidence type="ECO:0000259" key="1">
    <source>
        <dbReference type="Pfam" id="PF05117"/>
    </source>
</evidence>
<dbReference type="EMBL" id="CP115541">
    <property type="protein sequence ID" value="WNH54756.1"/>
    <property type="molecule type" value="Genomic_DNA"/>
</dbReference>
<keyword evidence="3" id="KW-1185">Reference proteome</keyword>
<proteinExistence type="predicted"/>
<accession>A0ABY9YV65</accession>
<dbReference type="Proteomes" id="UP001302072">
    <property type="component" value="Chromosome"/>
</dbReference>
<organism evidence="2 3">
    <name type="scientific">Stenotrophomonas oahuensis</name>
    <dbReference type="NCBI Taxonomy" id="3003271"/>
    <lineage>
        <taxon>Bacteria</taxon>
        <taxon>Pseudomonadati</taxon>
        <taxon>Pseudomonadota</taxon>
        <taxon>Gammaproteobacteria</taxon>
        <taxon>Lysobacterales</taxon>
        <taxon>Lysobacteraceae</taxon>
        <taxon>Stenotrophomonas</taxon>
    </lineage>
</organism>
<dbReference type="Pfam" id="PF05117">
    <property type="entry name" value="DUF695"/>
    <property type="match status" value="1"/>
</dbReference>
<gene>
    <name evidence="2" type="ORF">PDM29_18530</name>
</gene>
<name>A0ABY9YV65_9GAMM</name>
<protein>
    <submittedName>
        <fullName evidence="2">DUF695 domain-containing protein</fullName>
    </submittedName>
</protein>
<reference evidence="2 3" key="1">
    <citation type="submission" date="2022-12" db="EMBL/GenBank/DDBJ databases">
        <title>Two new species, Stenotrophomonas aracearum and Stenotrophomonas oahuensis, isolated from Anthurium (Araceae family) in Hawaii.</title>
        <authorList>
            <person name="Chunag S.C."/>
            <person name="Dobhal S."/>
            <person name="Alvarez A."/>
            <person name="Arif M."/>
        </authorList>
    </citation>
    <scope>NUCLEOTIDE SEQUENCE [LARGE SCALE GENOMIC DNA]</scope>
    <source>
        <strain evidence="2 3">A5586</strain>
    </source>
</reference>
<sequence>MPYYTLVQTSIGENPAVVVVNSALRRYSGRAGYPWHLRVTIECASLGDNQMPTNGEQQVIDVLGDEILASVSVDQNAIFLARVTALGERVILCRVADPELANSALQRLISLGENSREWSFWMEKDEDWELARPELELLERARDVN</sequence>
<evidence type="ECO:0000313" key="3">
    <source>
        <dbReference type="Proteomes" id="UP001302072"/>
    </source>
</evidence>